<evidence type="ECO:0000313" key="2">
    <source>
        <dbReference type="Proteomes" id="UP000178116"/>
    </source>
</evidence>
<evidence type="ECO:0000313" key="1">
    <source>
        <dbReference type="EMBL" id="OHA14947.1"/>
    </source>
</evidence>
<comment type="caution">
    <text evidence="1">The sequence shown here is derived from an EMBL/GenBank/DDBJ whole genome shotgun (WGS) entry which is preliminary data.</text>
</comment>
<dbReference type="Proteomes" id="UP000178116">
    <property type="component" value="Unassembled WGS sequence"/>
</dbReference>
<organism evidence="1 2">
    <name type="scientific">Candidatus Tagabacteria bacterium RIFCSPLOWO2_01_FULL_42_9</name>
    <dbReference type="NCBI Taxonomy" id="1802296"/>
    <lineage>
        <taxon>Bacteria</taxon>
        <taxon>Candidatus Tagaibacteriota</taxon>
    </lineage>
</organism>
<reference evidence="1 2" key="1">
    <citation type="journal article" date="2016" name="Nat. Commun.">
        <title>Thousands of microbial genomes shed light on interconnected biogeochemical processes in an aquifer system.</title>
        <authorList>
            <person name="Anantharaman K."/>
            <person name="Brown C.T."/>
            <person name="Hug L.A."/>
            <person name="Sharon I."/>
            <person name="Castelle C.J."/>
            <person name="Probst A.J."/>
            <person name="Thomas B.C."/>
            <person name="Singh A."/>
            <person name="Wilkins M.J."/>
            <person name="Karaoz U."/>
            <person name="Brodie E.L."/>
            <person name="Williams K.H."/>
            <person name="Hubbard S.S."/>
            <person name="Banfield J.F."/>
        </authorList>
    </citation>
    <scope>NUCLEOTIDE SEQUENCE [LARGE SCALE GENOMIC DNA]</scope>
</reference>
<dbReference type="EMBL" id="MHRA01000036">
    <property type="protein sequence ID" value="OHA14947.1"/>
    <property type="molecule type" value="Genomic_DNA"/>
</dbReference>
<accession>A0A1G2LTL5</accession>
<protein>
    <submittedName>
        <fullName evidence="1">Uncharacterized protein</fullName>
    </submittedName>
</protein>
<name>A0A1G2LTL5_9BACT</name>
<proteinExistence type="predicted"/>
<gene>
    <name evidence="1" type="ORF">A3A10_00915</name>
</gene>
<dbReference type="AlphaFoldDB" id="A0A1G2LTL5"/>
<sequence>MILKKEQYKKLLHRQADFFKSRKAITFPEKGLIDDFEQVEVPATLARNGNKMEAGEINLKERFYGK</sequence>